<reference evidence="7" key="1">
    <citation type="journal article" date="2020" name="Fungal Divers.">
        <title>Resolving the Mortierellaceae phylogeny through synthesis of multi-gene phylogenetics and phylogenomics.</title>
        <authorList>
            <person name="Vandepol N."/>
            <person name="Liber J."/>
            <person name="Desiro A."/>
            <person name="Na H."/>
            <person name="Kennedy M."/>
            <person name="Barry K."/>
            <person name="Grigoriev I.V."/>
            <person name="Miller A.N."/>
            <person name="O'Donnell K."/>
            <person name="Stajich J.E."/>
            <person name="Bonito G."/>
        </authorList>
    </citation>
    <scope>NUCLEOTIDE SEQUENCE</scope>
    <source>
        <strain evidence="7">NRRL 28262</strain>
    </source>
</reference>
<dbReference type="PROSITE" id="PS00108">
    <property type="entry name" value="PROTEIN_KINASE_ST"/>
    <property type="match status" value="1"/>
</dbReference>
<dbReference type="Proteomes" id="UP001194580">
    <property type="component" value="Unassembled WGS sequence"/>
</dbReference>
<protein>
    <submittedName>
        <fullName evidence="7">Serine/threonine kinase</fullName>
    </submittedName>
</protein>
<evidence type="ECO:0000313" key="7">
    <source>
        <dbReference type="EMBL" id="KAG0261404.1"/>
    </source>
</evidence>
<dbReference type="InterPro" id="IPR011009">
    <property type="entry name" value="Kinase-like_dom_sf"/>
</dbReference>
<keyword evidence="4 7" id="KW-0418">Kinase</keyword>
<sequence>MILPPTFDNVVIAFTSIESYTAPHQIYQDPSTGAVYRTVEVMTANGTATLLKVNVESGERQGSMACLKIMPSPRRDMAFEREDLHQMRLRLDRRFQVTAVAIFVREIVKGMQFIHSQGFCHRDIKPENVIITASGAAKICDFGVAERLNAYDQAQGKFGTYGYMAPEVSLRRRHNGFLSDSFSLGGLLHFLSELTSCGIRDCRPAH</sequence>
<dbReference type="EMBL" id="JAAAIL010002038">
    <property type="protein sequence ID" value="KAG0261404.1"/>
    <property type="molecule type" value="Genomic_DNA"/>
</dbReference>
<comment type="caution">
    <text evidence="7">The sequence shown here is derived from an EMBL/GenBank/DDBJ whole genome shotgun (WGS) entry which is preliminary data.</text>
</comment>
<dbReference type="InterPro" id="IPR008271">
    <property type="entry name" value="Ser/Thr_kinase_AS"/>
</dbReference>
<keyword evidence="3" id="KW-0547">Nucleotide-binding</keyword>
<dbReference type="Pfam" id="PF00069">
    <property type="entry name" value="Pkinase"/>
    <property type="match status" value="1"/>
</dbReference>
<accession>A0AAD4D396</accession>
<dbReference type="SMART" id="SM00220">
    <property type="entry name" value="S_TKc"/>
    <property type="match status" value="1"/>
</dbReference>
<evidence type="ECO:0000256" key="1">
    <source>
        <dbReference type="ARBA" id="ARBA00022527"/>
    </source>
</evidence>
<keyword evidence="2" id="KW-0808">Transferase</keyword>
<evidence type="ECO:0000256" key="2">
    <source>
        <dbReference type="ARBA" id="ARBA00022679"/>
    </source>
</evidence>
<organism evidence="7 8">
    <name type="scientific">Linnemannia exigua</name>
    <dbReference type="NCBI Taxonomy" id="604196"/>
    <lineage>
        <taxon>Eukaryota</taxon>
        <taxon>Fungi</taxon>
        <taxon>Fungi incertae sedis</taxon>
        <taxon>Mucoromycota</taxon>
        <taxon>Mortierellomycotina</taxon>
        <taxon>Mortierellomycetes</taxon>
        <taxon>Mortierellales</taxon>
        <taxon>Mortierellaceae</taxon>
        <taxon>Linnemannia</taxon>
    </lineage>
</organism>
<keyword evidence="5" id="KW-0067">ATP-binding</keyword>
<dbReference type="PROSITE" id="PS50011">
    <property type="entry name" value="PROTEIN_KINASE_DOM"/>
    <property type="match status" value="1"/>
</dbReference>
<dbReference type="SUPFAM" id="SSF56112">
    <property type="entry name" value="Protein kinase-like (PK-like)"/>
    <property type="match status" value="1"/>
</dbReference>
<evidence type="ECO:0000259" key="6">
    <source>
        <dbReference type="PROSITE" id="PS50011"/>
    </source>
</evidence>
<keyword evidence="8" id="KW-1185">Reference proteome</keyword>
<dbReference type="Gene3D" id="1.10.510.10">
    <property type="entry name" value="Transferase(Phosphotransferase) domain 1"/>
    <property type="match status" value="1"/>
</dbReference>
<name>A0AAD4D396_9FUNG</name>
<keyword evidence="1" id="KW-0723">Serine/threonine-protein kinase</keyword>
<dbReference type="PANTHER" id="PTHR24351">
    <property type="entry name" value="RIBOSOMAL PROTEIN S6 KINASE"/>
    <property type="match status" value="1"/>
</dbReference>
<dbReference type="InterPro" id="IPR000719">
    <property type="entry name" value="Prot_kinase_dom"/>
</dbReference>
<evidence type="ECO:0000256" key="5">
    <source>
        <dbReference type="ARBA" id="ARBA00022840"/>
    </source>
</evidence>
<evidence type="ECO:0000256" key="3">
    <source>
        <dbReference type="ARBA" id="ARBA00022741"/>
    </source>
</evidence>
<gene>
    <name evidence="7" type="primary">PKC1_2</name>
    <name evidence="7" type="ORF">BGZ95_004237</name>
</gene>
<feature type="domain" description="Protein kinase" evidence="6">
    <location>
        <begin position="1"/>
        <end position="206"/>
    </location>
</feature>
<dbReference type="GO" id="GO:0004674">
    <property type="term" value="F:protein serine/threonine kinase activity"/>
    <property type="evidence" value="ECO:0007669"/>
    <property type="project" value="UniProtKB-KW"/>
</dbReference>
<evidence type="ECO:0000256" key="4">
    <source>
        <dbReference type="ARBA" id="ARBA00022777"/>
    </source>
</evidence>
<dbReference type="CDD" id="cd00180">
    <property type="entry name" value="PKc"/>
    <property type="match status" value="1"/>
</dbReference>
<dbReference type="GO" id="GO:0005524">
    <property type="term" value="F:ATP binding"/>
    <property type="evidence" value="ECO:0007669"/>
    <property type="project" value="UniProtKB-KW"/>
</dbReference>
<dbReference type="AlphaFoldDB" id="A0AAD4D396"/>
<proteinExistence type="predicted"/>
<evidence type="ECO:0000313" key="8">
    <source>
        <dbReference type="Proteomes" id="UP001194580"/>
    </source>
</evidence>